<dbReference type="InterPro" id="IPR003593">
    <property type="entry name" value="AAA+_ATPase"/>
</dbReference>
<reference evidence="2" key="1">
    <citation type="submission" date="2020-08" db="EMBL/GenBank/DDBJ databases">
        <title>Ramlibacter sp. GTP1 16S ribosomal RNA gene genome sequencing and assembly.</title>
        <authorList>
            <person name="Kang M."/>
        </authorList>
    </citation>
    <scope>NUCLEOTIDE SEQUENCE</scope>
    <source>
        <strain evidence="2">GTP1</strain>
    </source>
</reference>
<dbReference type="Pfam" id="PF13304">
    <property type="entry name" value="AAA_21"/>
    <property type="match status" value="1"/>
</dbReference>
<dbReference type="Proteomes" id="UP000596827">
    <property type="component" value="Unassembled WGS sequence"/>
</dbReference>
<gene>
    <name evidence="2" type="ORF">H8R02_16455</name>
</gene>
<keyword evidence="3" id="KW-1185">Reference proteome</keyword>
<dbReference type="Gene3D" id="3.40.50.300">
    <property type="entry name" value="P-loop containing nucleotide triphosphate hydrolases"/>
    <property type="match status" value="1"/>
</dbReference>
<dbReference type="PANTHER" id="PTHR43581:SF2">
    <property type="entry name" value="EXCINUCLEASE ATPASE SUBUNIT"/>
    <property type="match status" value="1"/>
</dbReference>
<dbReference type="InterPro" id="IPR051396">
    <property type="entry name" value="Bact_Antivir_Def_Nuclease"/>
</dbReference>
<dbReference type="SMART" id="SM00382">
    <property type="entry name" value="AAA"/>
    <property type="match status" value="1"/>
</dbReference>
<accession>A0A923MAR9</accession>
<dbReference type="EMBL" id="JACORU010000006">
    <property type="protein sequence ID" value="MBC5766061.1"/>
    <property type="molecule type" value="Genomic_DNA"/>
</dbReference>
<evidence type="ECO:0000259" key="1">
    <source>
        <dbReference type="SMART" id="SM00382"/>
    </source>
</evidence>
<protein>
    <submittedName>
        <fullName evidence="2">ATP-binding protein</fullName>
    </submittedName>
</protein>
<dbReference type="InterPro" id="IPR027417">
    <property type="entry name" value="P-loop_NTPase"/>
</dbReference>
<dbReference type="RefSeq" id="WP_187082545.1">
    <property type="nucleotide sequence ID" value="NZ_JACORU010000006.1"/>
</dbReference>
<dbReference type="GO" id="GO:0016887">
    <property type="term" value="F:ATP hydrolysis activity"/>
    <property type="evidence" value="ECO:0007669"/>
    <property type="project" value="InterPro"/>
</dbReference>
<dbReference type="AlphaFoldDB" id="A0A923MAR9"/>
<evidence type="ECO:0000313" key="3">
    <source>
        <dbReference type="Proteomes" id="UP000596827"/>
    </source>
</evidence>
<dbReference type="SUPFAM" id="SSF52540">
    <property type="entry name" value="P-loop containing nucleoside triphosphate hydrolases"/>
    <property type="match status" value="1"/>
</dbReference>
<feature type="domain" description="AAA+ ATPase" evidence="1">
    <location>
        <begin position="9"/>
        <end position="248"/>
    </location>
</feature>
<evidence type="ECO:0000313" key="2">
    <source>
        <dbReference type="EMBL" id="MBC5766061.1"/>
    </source>
</evidence>
<comment type="caution">
    <text evidence="2">The sequence shown here is derived from an EMBL/GenBank/DDBJ whole genome shotgun (WGS) entry which is preliminary data.</text>
</comment>
<keyword evidence="2" id="KW-0067">ATP-binding</keyword>
<sequence>MKWSVDLGKRGITAIVGRNGCGKTTLAKALLTIPLGDTLASTSSEGIVGPDSWIRYEFGEQVFEFRFDPDLGTLSSRTPIPRHLKAIIGVELPVPHGDRFKAFQAIVEHDHDLRTALAIGQGAPRQELNDFLNRVYRTDRFTGLLEVRIRRRSFYCFRRPEDRYLREDHLSSGEYFLISVYRRIVSGVKFLFIDEIDISLDADAQARLSGELRLLCERHGVHLVFTTHSLALMSTLEKGEMIYMEREAHEVTLRQASYNYARTLMFGFKGCDWSCPRTPGHVLVAT</sequence>
<proteinExistence type="predicted"/>
<dbReference type="InterPro" id="IPR003959">
    <property type="entry name" value="ATPase_AAA_core"/>
</dbReference>
<organism evidence="2 3">
    <name type="scientific">Ramlibacter albus</name>
    <dbReference type="NCBI Taxonomy" id="2079448"/>
    <lineage>
        <taxon>Bacteria</taxon>
        <taxon>Pseudomonadati</taxon>
        <taxon>Pseudomonadota</taxon>
        <taxon>Betaproteobacteria</taxon>
        <taxon>Burkholderiales</taxon>
        <taxon>Comamonadaceae</taxon>
        <taxon>Ramlibacter</taxon>
    </lineage>
</organism>
<name>A0A923MAR9_9BURK</name>
<dbReference type="GO" id="GO:0005524">
    <property type="term" value="F:ATP binding"/>
    <property type="evidence" value="ECO:0007669"/>
    <property type="project" value="UniProtKB-KW"/>
</dbReference>
<keyword evidence="2" id="KW-0547">Nucleotide-binding</keyword>
<dbReference type="PANTHER" id="PTHR43581">
    <property type="entry name" value="ATP/GTP PHOSPHATASE"/>
    <property type="match status" value="1"/>
</dbReference>
<dbReference type="GO" id="GO:0006302">
    <property type="term" value="P:double-strand break repair"/>
    <property type="evidence" value="ECO:0007669"/>
    <property type="project" value="InterPro"/>
</dbReference>